<dbReference type="Pfam" id="PF00134">
    <property type="entry name" value="Cyclin_N"/>
    <property type="match status" value="1"/>
</dbReference>
<dbReference type="GO" id="GO:0044772">
    <property type="term" value="P:mitotic cell cycle phase transition"/>
    <property type="evidence" value="ECO:0007669"/>
    <property type="project" value="InterPro"/>
</dbReference>
<evidence type="ECO:0000256" key="4">
    <source>
        <dbReference type="ARBA" id="ARBA00023306"/>
    </source>
</evidence>
<gene>
    <name evidence="7" type="ORF">CQW23_03656</name>
</gene>
<dbReference type="Gene3D" id="1.10.472.10">
    <property type="entry name" value="Cyclin-like"/>
    <property type="match status" value="2"/>
</dbReference>
<dbReference type="InterPro" id="IPR004367">
    <property type="entry name" value="Cyclin_C-dom"/>
</dbReference>
<dbReference type="STRING" id="33114.A0A2G2XCH0"/>
<accession>A0A2G2XCH0</accession>
<organism evidence="7 8">
    <name type="scientific">Capsicum baccatum</name>
    <name type="common">Peruvian pepper</name>
    <dbReference type="NCBI Taxonomy" id="33114"/>
    <lineage>
        <taxon>Eukaryota</taxon>
        <taxon>Viridiplantae</taxon>
        <taxon>Streptophyta</taxon>
        <taxon>Embryophyta</taxon>
        <taxon>Tracheophyta</taxon>
        <taxon>Spermatophyta</taxon>
        <taxon>Magnoliopsida</taxon>
        <taxon>eudicotyledons</taxon>
        <taxon>Gunneridae</taxon>
        <taxon>Pentapetalae</taxon>
        <taxon>asterids</taxon>
        <taxon>lamiids</taxon>
        <taxon>Solanales</taxon>
        <taxon>Solanaceae</taxon>
        <taxon>Solanoideae</taxon>
        <taxon>Capsiceae</taxon>
        <taxon>Capsicum</taxon>
    </lineage>
</organism>
<keyword evidence="2" id="KW-0132">Cell division</keyword>
<reference evidence="8" key="2">
    <citation type="journal article" date="2017" name="J. Anim. Genet.">
        <title>Multiple reference genome sequences of hot pepper reveal the massive evolution of plant disease resistance genes by retroduplication.</title>
        <authorList>
            <person name="Kim S."/>
            <person name="Park J."/>
            <person name="Yeom S.-I."/>
            <person name="Kim Y.-M."/>
            <person name="Seo E."/>
            <person name="Kim K.-T."/>
            <person name="Kim M.-S."/>
            <person name="Lee J.M."/>
            <person name="Cheong K."/>
            <person name="Shin H.-S."/>
            <person name="Kim S.-B."/>
            <person name="Han K."/>
            <person name="Lee J."/>
            <person name="Park M."/>
            <person name="Lee H.-A."/>
            <person name="Lee H.-Y."/>
            <person name="Lee Y."/>
            <person name="Oh S."/>
            <person name="Lee J.H."/>
            <person name="Choi E."/>
            <person name="Choi E."/>
            <person name="Lee S.E."/>
            <person name="Jeon J."/>
            <person name="Kim H."/>
            <person name="Choi G."/>
            <person name="Song H."/>
            <person name="Lee J."/>
            <person name="Lee S.-C."/>
            <person name="Kwon J.-K."/>
            <person name="Lee H.-Y."/>
            <person name="Koo N."/>
            <person name="Hong Y."/>
            <person name="Kim R.W."/>
            <person name="Kang W.-H."/>
            <person name="Huh J.H."/>
            <person name="Kang B.-C."/>
            <person name="Yang T.-J."/>
            <person name="Lee Y.-H."/>
            <person name="Bennetzen J.L."/>
            <person name="Choi D."/>
        </authorList>
    </citation>
    <scope>NUCLEOTIDE SEQUENCE [LARGE SCALE GENOMIC DNA]</scope>
    <source>
        <strain evidence="8">cv. PBC81</strain>
    </source>
</reference>
<dbReference type="InterPro" id="IPR036915">
    <property type="entry name" value="Cyclin-like_sf"/>
</dbReference>
<feature type="domain" description="Cyclin-like" evidence="6">
    <location>
        <begin position="126"/>
        <end position="206"/>
    </location>
</feature>
<dbReference type="GO" id="GO:0051301">
    <property type="term" value="P:cell division"/>
    <property type="evidence" value="ECO:0007669"/>
    <property type="project" value="UniProtKB-KW"/>
</dbReference>
<sequence>MLLRKRVKEEEKKLWRNKANVVNMIPPVSIHRPITRKLAAQIANKQQKPATEHTEAMMEEIDRMDEKIEMEDTEDWSVVDIDSSDKKNGLTVVEYIDDIYAYYKKAELAGCVPPNYTGQQFDINERVHYKFELMEETLYLTMNLIDRFLAVQLVIRKKLQLIGITALLLACKYKEVFVPVVQDLILISDKAYARKEVLEMFNMTVPTTYVFVRRFLKAFPSDKKIPTINACCWEKHSNYGKNQILECSKLMVSFHQKATVGKLTGVHRKYNISKYGNASRCEPVSFLLEAWF</sequence>
<dbReference type="AlphaFoldDB" id="A0A2G2XCH0"/>
<keyword evidence="8" id="KW-1185">Reference proteome</keyword>
<name>A0A2G2XCH0_CAPBA</name>
<evidence type="ECO:0000256" key="3">
    <source>
        <dbReference type="ARBA" id="ARBA00023127"/>
    </source>
</evidence>
<dbReference type="FunFam" id="1.10.472.10:FF:000001">
    <property type="entry name" value="G2/mitotic-specific cyclin"/>
    <property type="match status" value="1"/>
</dbReference>
<evidence type="ECO:0000313" key="7">
    <source>
        <dbReference type="EMBL" id="PHT55170.1"/>
    </source>
</evidence>
<dbReference type="EMBL" id="MLFT02000002">
    <property type="protein sequence ID" value="PHT55170.1"/>
    <property type="molecule type" value="Genomic_DNA"/>
</dbReference>
<dbReference type="PANTHER" id="PTHR10177">
    <property type="entry name" value="CYCLINS"/>
    <property type="match status" value="1"/>
</dbReference>
<comment type="similarity">
    <text evidence="1">Belongs to the cyclin family. Cyclin AB subfamily.</text>
</comment>
<dbReference type="GO" id="GO:0016538">
    <property type="term" value="F:cyclin-dependent protein serine/threonine kinase regulator activity"/>
    <property type="evidence" value="ECO:0007669"/>
    <property type="project" value="InterPro"/>
</dbReference>
<evidence type="ECO:0000259" key="6">
    <source>
        <dbReference type="SMART" id="SM00385"/>
    </source>
</evidence>
<keyword evidence="3 5" id="KW-0195">Cyclin</keyword>
<dbReference type="InterPro" id="IPR006671">
    <property type="entry name" value="Cyclin_N"/>
</dbReference>
<evidence type="ECO:0000256" key="5">
    <source>
        <dbReference type="RuleBase" id="RU000383"/>
    </source>
</evidence>
<proteinExistence type="inferred from homology"/>
<dbReference type="PIRSF" id="PIRSF001771">
    <property type="entry name" value="Cyclin_A_B_D_E"/>
    <property type="match status" value="1"/>
</dbReference>
<dbReference type="Pfam" id="PF02984">
    <property type="entry name" value="Cyclin_C"/>
    <property type="match status" value="1"/>
</dbReference>
<evidence type="ECO:0000256" key="2">
    <source>
        <dbReference type="ARBA" id="ARBA00022618"/>
    </source>
</evidence>
<dbReference type="OrthoDB" id="5590282at2759"/>
<dbReference type="Proteomes" id="UP000224567">
    <property type="component" value="Unassembled WGS sequence"/>
</dbReference>
<evidence type="ECO:0000256" key="1">
    <source>
        <dbReference type="ARBA" id="ARBA00006955"/>
    </source>
</evidence>
<evidence type="ECO:0000313" key="8">
    <source>
        <dbReference type="Proteomes" id="UP000224567"/>
    </source>
</evidence>
<dbReference type="SUPFAM" id="SSF47954">
    <property type="entry name" value="Cyclin-like"/>
    <property type="match status" value="2"/>
</dbReference>
<protein>
    <recommendedName>
        <fullName evidence="6">Cyclin-like domain-containing protein</fullName>
    </recommendedName>
</protein>
<keyword evidence="4" id="KW-0131">Cell cycle</keyword>
<reference evidence="7 8" key="1">
    <citation type="journal article" date="2017" name="Genome Biol.">
        <title>New reference genome sequences of hot pepper reveal the massive evolution of plant disease-resistance genes by retroduplication.</title>
        <authorList>
            <person name="Kim S."/>
            <person name="Park J."/>
            <person name="Yeom S.I."/>
            <person name="Kim Y.M."/>
            <person name="Seo E."/>
            <person name="Kim K.T."/>
            <person name="Kim M.S."/>
            <person name="Lee J.M."/>
            <person name="Cheong K."/>
            <person name="Shin H.S."/>
            <person name="Kim S.B."/>
            <person name="Han K."/>
            <person name="Lee J."/>
            <person name="Park M."/>
            <person name="Lee H.A."/>
            <person name="Lee H.Y."/>
            <person name="Lee Y."/>
            <person name="Oh S."/>
            <person name="Lee J.H."/>
            <person name="Choi E."/>
            <person name="Choi E."/>
            <person name="Lee S.E."/>
            <person name="Jeon J."/>
            <person name="Kim H."/>
            <person name="Choi G."/>
            <person name="Song H."/>
            <person name="Lee J."/>
            <person name="Lee S.C."/>
            <person name="Kwon J.K."/>
            <person name="Lee H.Y."/>
            <person name="Koo N."/>
            <person name="Hong Y."/>
            <person name="Kim R.W."/>
            <person name="Kang W.H."/>
            <person name="Huh J.H."/>
            <person name="Kang B.C."/>
            <person name="Yang T.J."/>
            <person name="Lee Y.H."/>
            <person name="Bennetzen J.L."/>
            <person name="Choi D."/>
        </authorList>
    </citation>
    <scope>NUCLEOTIDE SEQUENCE [LARGE SCALE GENOMIC DNA]</scope>
    <source>
        <strain evidence="8">cv. PBC81</strain>
    </source>
</reference>
<dbReference type="InterPro" id="IPR039361">
    <property type="entry name" value="Cyclin"/>
</dbReference>
<comment type="caution">
    <text evidence="7">The sequence shown here is derived from an EMBL/GenBank/DDBJ whole genome shotgun (WGS) entry which is preliminary data.</text>
</comment>
<dbReference type="InterPro" id="IPR013763">
    <property type="entry name" value="Cyclin-like_dom"/>
</dbReference>
<dbReference type="SMART" id="SM00385">
    <property type="entry name" value="CYCLIN"/>
    <property type="match status" value="1"/>
</dbReference>
<dbReference type="InterPro" id="IPR046965">
    <property type="entry name" value="Cyclin_A/B-like"/>
</dbReference>